<keyword evidence="5 6" id="KW-0472">Membrane</keyword>
<proteinExistence type="predicted"/>
<dbReference type="Pfam" id="PF02653">
    <property type="entry name" value="BPD_transp_2"/>
    <property type="match status" value="1"/>
</dbReference>
<protein>
    <submittedName>
        <fullName evidence="7">Ribose ABC transporter, permease protein</fullName>
    </submittedName>
</protein>
<feature type="transmembrane region" description="Helical" evidence="6">
    <location>
        <begin position="127"/>
        <end position="148"/>
    </location>
</feature>
<dbReference type="Proteomes" id="UP000245698">
    <property type="component" value="Unassembled WGS sequence"/>
</dbReference>
<dbReference type="GO" id="GO:0005886">
    <property type="term" value="C:plasma membrane"/>
    <property type="evidence" value="ECO:0007669"/>
    <property type="project" value="UniProtKB-SubCell"/>
</dbReference>
<accession>A0A2P9AJ15</accession>
<keyword evidence="4 6" id="KW-1133">Transmembrane helix</keyword>
<sequence>MTRAPARMFPSIRSAGDLLRACGPAIVLVLVFATVIWIAPGILKWRAVNALLFDAAPLLILVIGCTLPVLLGCIDLSAAAMASFSAVVVALLVPEFGSAAVPIVLLGAGVIGAAQGWLIGRLQIPSFVMTLGTLGLFSGLALYVSNASTVGLGPGVAPLDFLGGRTHGVPNAFLTVVAVWILLAILLRSTRVGRDIYAFGASELAAYMSGVRRNLIRACAFAISSICAALGGMMLLSQTLYSAPTMASNLLLPALVGVVAGGTAISGGVGGLSSSLIGGLTAVMVRVGATIAGLPGAAQDVAFGIIILVAVAVTTDRTKIGIVK</sequence>
<feature type="transmembrane region" description="Helical" evidence="6">
    <location>
        <begin position="250"/>
        <end position="269"/>
    </location>
</feature>
<evidence type="ECO:0000256" key="2">
    <source>
        <dbReference type="ARBA" id="ARBA00022475"/>
    </source>
</evidence>
<evidence type="ECO:0000256" key="3">
    <source>
        <dbReference type="ARBA" id="ARBA00022692"/>
    </source>
</evidence>
<dbReference type="GO" id="GO:0022857">
    <property type="term" value="F:transmembrane transporter activity"/>
    <property type="evidence" value="ECO:0007669"/>
    <property type="project" value="InterPro"/>
</dbReference>
<evidence type="ECO:0000256" key="1">
    <source>
        <dbReference type="ARBA" id="ARBA00004651"/>
    </source>
</evidence>
<dbReference type="InterPro" id="IPR001851">
    <property type="entry name" value="ABC_transp_permease"/>
</dbReference>
<keyword evidence="3 6" id="KW-0812">Transmembrane</keyword>
<feature type="transmembrane region" description="Helical" evidence="6">
    <location>
        <begin position="51"/>
        <end position="71"/>
    </location>
</feature>
<feature type="transmembrane region" description="Helical" evidence="6">
    <location>
        <begin position="301"/>
        <end position="318"/>
    </location>
</feature>
<evidence type="ECO:0000256" key="5">
    <source>
        <dbReference type="ARBA" id="ARBA00023136"/>
    </source>
</evidence>
<dbReference type="PANTHER" id="PTHR32196">
    <property type="entry name" value="ABC TRANSPORTER PERMEASE PROTEIN YPHD-RELATED-RELATED"/>
    <property type="match status" value="1"/>
</dbReference>
<feature type="transmembrane region" description="Helical" evidence="6">
    <location>
        <begin position="168"/>
        <end position="187"/>
    </location>
</feature>
<feature type="transmembrane region" description="Helical" evidence="6">
    <location>
        <begin position="21"/>
        <end position="39"/>
    </location>
</feature>
<feature type="transmembrane region" description="Helical" evidence="6">
    <location>
        <begin position="99"/>
        <end position="120"/>
    </location>
</feature>
<evidence type="ECO:0000256" key="6">
    <source>
        <dbReference type="SAM" id="Phobius"/>
    </source>
</evidence>
<dbReference type="EMBL" id="FUIG01000024">
    <property type="protein sequence ID" value="SJM31127.1"/>
    <property type="molecule type" value="Genomic_DNA"/>
</dbReference>
<name>A0A2P9AJ15_9HYPH</name>
<dbReference type="CDD" id="cd06579">
    <property type="entry name" value="TM_PBP1_transp_AraH_like"/>
    <property type="match status" value="1"/>
</dbReference>
<reference evidence="8" key="1">
    <citation type="submission" date="2016-12" db="EMBL/GenBank/DDBJ databases">
        <authorList>
            <person name="Brunel B."/>
        </authorList>
    </citation>
    <scope>NUCLEOTIDE SEQUENCE [LARGE SCALE GENOMIC DNA]</scope>
</reference>
<dbReference type="RefSeq" id="WP_123148419.1">
    <property type="nucleotide sequence ID" value="NZ_FUIG01000024.1"/>
</dbReference>
<evidence type="ECO:0000313" key="7">
    <source>
        <dbReference type="EMBL" id="SJM31127.1"/>
    </source>
</evidence>
<dbReference type="AlphaFoldDB" id="A0A2P9AJ15"/>
<keyword evidence="8" id="KW-1185">Reference proteome</keyword>
<organism evidence="7 8">
    <name type="scientific">Mesorhizobium delmotii</name>
    <dbReference type="NCBI Taxonomy" id="1631247"/>
    <lineage>
        <taxon>Bacteria</taxon>
        <taxon>Pseudomonadati</taxon>
        <taxon>Pseudomonadota</taxon>
        <taxon>Alphaproteobacteria</taxon>
        <taxon>Hyphomicrobiales</taxon>
        <taxon>Phyllobacteriaceae</taxon>
        <taxon>Mesorhizobium</taxon>
    </lineage>
</organism>
<keyword evidence="2" id="KW-1003">Cell membrane</keyword>
<comment type="subcellular location">
    <subcellularLocation>
        <location evidence="1">Cell membrane</location>
        <topology evidence="1">Multi-pass membrane protein</topology>
    </subcellularLocation>
</comment>
<gene>
    <name evidence="7" type="ORF">BQ8482_180355</name>
</gene>
<feature type="transmembrane region" description="Helical" evidence="6">
    <location>
        <begin position="76"/>
        <end position="93"/>
    </location>
</feature>
<evidence type="ECO:0000256" key="4">
    <source>
        <dbReference type="ARBA" id="ARBA00022989"/>
    </source>
</evidence>
<feature type="transmembrane region" description="Helical" evidence="6">
    <location>
        <begin position="215"/>
        <end position="238"/>
    </location>
</feature>
<evidence type="ECO:0000313" key="8">
    <source>
        <dbReference type="Proteomes" id="UP000245698"/>
    </source>
</evidence>